<name>A0A8H7ZYB3_9FUNG</name>
<protein>
    <submittedName>
        <fullName evidence="1">Uncharacterized protein</fullName>
    </submittedName>
</protein>
<reference evidence="1 2" key="1">
    <citation type="journal article" name="Sci. Rep.">
        <title>Genome-scale phylogenetic analyses confirm Olpidium as the closest living zoosporic fungus to the non-flagellated, terrestrial fungi.</title>
        <authorList>
            <person name="Chang Y."/>
            <person name="Rochon D."/>
            <person name="Sekimoto S."/>
            <person name="Wang Y."/>
            <person name="Chovatia M."/>
            <person name="Sandor L."/>
            <person name="Salamov A."/>
            <person name="Grigoriev I.V."/>
            <person name="Stajich J.E."/>
            <person name="Spatafora J.W."/>
        </authorList>
    </citation>
    <scope>NUCLEOTIDE SEQUENCE [LARGE SCALE GENOMIC DNA]</scope>
    <source>
        <strain evidence="1">S191</strain>
    </source>
</reference>
<dbReference type="Proteomes" id="UP000673691">
    <property type="component" value="Unassembled WGS sequence"/>
</dbReference>
<gene>
    <name evidence="1" type="ORF">BJ554DRAFT_6201</name>
</gene>
<accession>A0A8H7ZYB3</accession>
<evidence type="ECO:0000313" key="2">
    <source>
        <dbReference type="Proteomes" id="UP000673691"/>
    </source>
</evidence>
<dbReference type="EMBL" id="JAEFCI010003430">
    <property type="protein sequence ID" value="KAG5461581.1"/>
    <property type="molecule type" value="Genomic_DNA"/>
</dbReference>
<organism evidence="1 2">
    <name type="scientific">Olpidium bornovanus</name>
    <dbReference type="NCBI Taxonomy" id="278681"/>
    <lineage>
        <taxon>Eukaryota</taxon>
        <taxon>Fungi</taxon>
        <taxon>Fungi incertae sedis</taxon>
        <taxon>Olpidiomycota</taxon>
        <taxon>Olpidiomycotina</taxon>
        <taxon>Olpidiomycetes</taxon>
        <taxon>Olpidiales</taxon>
        <taxon>Olpidiaceae</taxon>
        <taxon>Olpidium</taxon>
    </lineage>
</organism>
<keyword evidence="2" id="KW-1185">Reference proteome</keyword>
<comment type="caution">
    <text evidence="1">The sequence shown here is derived from an EMBL/GenBank/DDBJ whole genome shotgun (WGS) entry which is preliminary data.</text>
</comment>
<sequence>MPVFPLLAPKARFRLKLNGAKATAAAVARGRGPRLVQEVGSPGVGAFRVGSSRRERRRK</sequence>
<proteinExistence type="predicted"/>
<evidence type="ECO:0000313" key="1">
    <source>
        <dbReference type="EMBL" id="KAG5461581.1"/>
    </source>
</evidence>
<dbReference type="AlphaFoldDB" id="A0A8H7ZYB3"/>